<evidence type="ECO:0000313" key="6">
    <source>
        <dbReference type="Proteomes" id="UP000248423"/>
    </source>
</evidence>
<dbReference type="GO" id="GO:0030892">
    <property type="term" value="C:mitotic cohesin complex"/>
    <property type="evidence" value="ECO:0007669"/>
    <property type="project" value="TreeGrafter"/>
</dbReference>
<comment type="subcellular location">
    <subcellularLocation>
        <location evidence="1">Nucleus</location>
    </subcellularLocation>
</comment>
<evidence type="ECO:0000256" key="3">
    <source>
        <dbReference type="SAM" id="MobiDB-lite"/>
    </source>
</evidence>
<dbReference type="InterPro" id="IPR039781">
    <property type="entry name" value="Rad21/Rec8-like"/>
</dbReference>
<dbReference type="GO" id="GO:0003682">
    <property type="term" value="F:chromatin binding"/>
    <property type="evidence" value="ECO:0007669"/>
    <property type="project" value="TreeGrafter"/>
</dbReference>
<sequence length="720" mass="78897">MFYSHEILTSPEHGVATVWLVATLGSRSITRRLNRKTILDVDVPKACGVIMDPVAPMALRLQGNLLYGVSRVYSQQCGYTLTDVQAMHDRMRAVLKVMPGGGLDPSAGKARPEQLILPYDPSFLPEISLPGMGLDLSKFSLSIDMDLSQQSSLAWPKTPDLSQSALSQSASLRLDLSSDDIILRDVGGFSSDTNVTRYGGKAIDLAGIEPFALNEESGVILQPDFDFDEDGNIIELGGSHQAEARPRGATPSGIEARATEDKADTVEDIVMEDQPDLLDEGVDKALEKEQEGRPTDAQKTTSTRPSIFDQLGEDEDIVESKTAMHQRQRAPKVLGLDDQIALRNTELAHLNDNYVRNMAAASKQKQRNKLPTLAKKNAAFWVFGQGIGSVGVGVGSSRVLHPLHSFSGEQLYEALSFELNNRGNKRIHPSVEEGDPDFDARRVRPRVEDEEQIGRFNDDGFWHEDVEIGRNAPPDLRDDNSIQMPWNVTASVQSSRQGSSAANIFRGFGSASDFSSHGISDTGLGRPRSRLTSASPLAGRGFPFDIEGLNSLSIPGNEGDDMNNLDDFDISQYLHTELDTDNAGVFDETPINKTGPGRIHAFQSLQAFNDDSQKSTLDQESLNFFEYLTTKLTTATKHNEEGWAGLQSNAAEEVKTMPFSTLLPPQKTSRIVATQGLMHVLTLATKGILAVHQEAYEDQSSEEHGVRYKYGEIHLCMPGL</sequence>
<dbReference type="EMBL" id="KZ826380">
    <property type="protein sequence ID" value="PYI03454.1"/>
    <property type="molecule type" value="Genomic_DNA"/>
</dbReference>
<dbReference type="STRING" id="1448318.A0A319EIA2"/>
<dbReference type="GO" id="GO:0005634">
    <property type="term" value="C:nucleus"/>
    <property type="evidence" value="ECO:0007669"/>
    <property type="project" value="UniProtKB-SubCell"/>
</dbReference>
<keyword evidence="2" id="KW-0539">Nucleus</keyword>
<dbReference type="InterPro" id="IPR006910">
    <property type="entry name" value="Rad21_Rec8_N"/>
</dbReference>
<dbReference type="OrthoDB" id="5427633at2759"/>
<evidence type="ECO:0000259" key="4">
    <source>
        <dbReference type="Pfam" id="PF04825"/>
    </source>
</evidence>
<dbReference type="Pfam" id="PF04825">
    <property type="entry name" value="Rad21_Rec8_N"/>
    <property type="match status" value="1"/>
</dbReference>
<organism evidence="5 6">
    <name type="scientific">Aspergillus sclerotiicarbonarius (strain CBS 121057 / IBT 28362)</name>
    <dbReference type="NCBI Taxonomy" id="1448318"/>
    <lineage>
        <taxon>Eukaryota</taxon>
        <taxon>Fungi</taxon>
        <taxon>Dikarya</taxon>
        <taxon>Ascomycota</taxon>
        <taxon>Pezizomycotina</taxon>
        <taxon>Eurotiomycetes</taxon>
        <taxon>Eurotiomycetidae</taxon>
        <taxon>Eurotiales</taxon>
        <taxon>Aspergillaceae</taxon>
        <taxon>Aspergillus</taxon>
        <taxon>Aspergillus subgen. Circumdati</taxon>
    </lineage>
</organism>
<dbReference type="Proteomes" id="UP000248423">
    <property type="component" value="Unassembled WGS sequence"/>
</dbReference>
<dbReference type="AlphaFoldDB" id="A0A319EIA2"/>
<evidence type="ECO:0000313" key="5">
    <source>
        <dbReference type="EMBL" id="PYI03454.1"/>
    </source>
</evidence>
<dbReference type="GO" id="GO:0007064">
    <property type="term" value="P:mitotic sister chromatid cohesion"/>
    <property type="evidence" value="ECO:0007669"/>
    <property type="project" value="TreeGrafter"/>
</dbReference>
<feature type="region of interest" description="Disordered" evidence="3">
    <location>
        <begin position="240"/>
        <end position="261"/>
    </location>
</feature>
<accession>A0A319EIA2</accession>
<evidence type="ECO:0000256" key="2">
    <source>
        <dbReference type="ARBA" id="ARBA00023242"/>
    </source>
</evidence>
<evidence type="ECO:0000256" key="1">
    <source>
        <dbReference type="ARBA" id="ARBA00004123"/>
    </source>
</evidence>
<gene>
    <name evidence="5" type="ORF">BO78DRAFT_432064</name>
</gene>
<reference evidence="5 6" key="1">
    <citation type="submission" date="2018-02" db="EMBL/GenBank/DDBJ databases">
        <title>The genomes of Aspergillus section Nigri reveals drivers in fungal speciation.</title>
        <authorList>
            <consortium name="DOE Joint Genome Institute"/>
            <person name="Vesth T.C."/>
            <person name="Nybo J."/>
            <person name="Theobald S."/>
            <person name="Brandl J."/>
            <person name="Frisvad J.C."/>
            <person name="Nielsen K.F."/>
            <person name="Lyhne E.K."/>
            <person name="Kogle M.E."/>
            <person name="Kuo A."/>
            <person name="Riley R."/>
            <person name="Clum A."/>
            <person name="Nolan M."/>
            <person name="Lipzen A."/>
            <person name="Salamov A."/>
            <person name="Henrissat B."/>
            <person name="Wiebenga A."/>
            <person name="De vries R.P."/>
            <person name="Grigoriev I.V."/>
            <person name="Mortensen U.H."/>
            <person name="Andersen M.R."/>
            <person name="Baker S.E."/>
        </authorList>
    </citation>
    <scope>NUCLEOTIDE SEQUENCE [LARGE SCALE GENOMIC DNA]</scope>
    <source>
        <strain evidence="5 6">CBS 121057</strain>
    </source>
</reference>
<dbReference type="VEuPathDB" id="FungiDB:BO78DRAFT_432064"/>
<name>A0A319EIA2_ASPSB</name>
<dbReference type="PANTHER" id="PTHR12585:SF70">
    <property type="entry name" value="RAD21_REC8 N TERMINAL DOMAIN PROTEIN (AFU_ORTHOLOGUE AFUA_6G02900)"/>
    <property type="match status" value="1"/>
</dbReference>
<dbReference type="PANTHER" id="PTHR12585">
    <property type="entry name" value="SCC1 / RAD21 FAMILY MEMBER"/>
    <property type="match status" value="1"/>
</dbReference>
<protein>
    <submittedName>
        <fullName evidence="5">Rad21/Rec8 N terminal domain protein</fullName>
    </submittedName>
</protein>
<keyword evidence="6" id="KW-1185">Reference proteome</keyword>
<feature type="domain" description="Rad21/Rec8-like protein N-terminal" evidence="4">
    <location>
        <begin position="1"/>
        <end position="111"/>
    </location>
</feature>
<proteinExistence type="predicted"/>
<dbReference type="CDD" id="cd21789">
    <property type="entry name" value="Rad21_Rec8_M_SpRec8p-like"/>
    <property type="match status" value="1"/>
</dbReference>